<sequence>MNKRRIHAPAALPGQMALNFEVFSVAPVAADCDTNARNPLDSAVRASLAALMDSATGKGLSRERLADRLTEQLGRPVTKAHLDQWAAPSQSDRRVPVDAWMALMSICDDVGPLEWMALHFDRRVLTVDEALCAELGAMAVLDRHIKAKSRAIEGQMDEKVLGQLLHRIRRNAK</sequence>
<reference evidence="1 2" key="1">
    <citation type="submission" date="2018-05" db="EMBL/GenBank/DDBJ databases">
        <title>Genomic Encyclopedia of Type Strains, Phase IV (KMG-V): Genome sequencing to study the core and pangenomes of soil and plant-associated prokaryotes.</title>
        <authorList>
            <person name="Whitman W."/>
        </authorList>
    </citation>
    <scope>NUCLEOTIDE SEQUENCE [LARGE SCALE GENOMIC DNA]</scope>
    <source>
        <strain evidence="1 2">SCZa-39</strain>
    </source>
</reference>
<accession>A0ABX5KLW4</accession>
<organism evidence="1 2">
    <name type="scientific">Paraburkholderia unamae</name>
    <dbReference type="NCBI Taxonomy" id="219649"/>
    <lineage>
        <taxon>Bacteria</taxon>
        <taxon>Pseudomonadati</taxon>
        <taxon>Pseudomonadota</taxon>
        <taxon>Betaproteobacteria</taxon>
        <taxon>Burkholderiales</taxon>
        <taxon>Burkholderiaceae</taxon>
        <taxon>Paraburkholderia</taxon>
    </lineage>
</organism>
<dbReference type="RefSeq" id="WP_116612555.1">
    <property type="nucleotide sequence ID" value="NZ_QEOB01000012.1"/>
</dbReference>
<protein>
    <submittedName>
        <fullName evidence="1">Uncharacterized protein</fullName>
    </submittedName>
</protein>
<keyword evidence="2" id="KW-1185">Reference proteome</keyword>
<dbReference type="EMBL" id="QEOB01000012">
    <property type="protein sequence ID" value="PVX80020.1"/>
    <property type="molecule type" value="Genomic_DNA"/>
</dbReference>
<evidence type="ECO:0000313" key="1">
    <source>
        <dbReference type="EMBL" id="PVX80020.1"/>
    </source>
</evidence>
<dbReference type="Proteomes" id="UP000245712">
    <property type="component" value="Unassembled WGS sequence"/>
</dbReference>
<evidence type="ECO:0000313" key="2">
    <source>
        <dbReference type="Proteomes" id="UP000245712"/>
    </source>
</evidence>
<name>A0ABX5KLW4_9BURK</name>
<gene>
    <name evidence="1" type="ORF">C7402_112207</name>
</gene>
<comment type="caution">
    <text evidence="1">The sequence shown here is derived from an EMBL/GenBank/DDBJ whole genome shotgun (WGS) entry which is preliminary data.</text>
</comment>
<proteinExistence type="predicted"/>